<proteinExistence type="predicted"/>
<reference evidence="5 6" key="1">
    <citation type="submission" date="2024-01" db="EMBL/GenBank/DDBJ databases">
        <authorList>
            <person name="Waweru B."/>
        </authorList>
    </citation>
    <scope>NUCLEOTIDE SEQUENCE [LARGE SCALE GENOMIC DNA]</scope>
</reference>
<dbReference type="GO" id="GO:0010158">
    <property type="term" value="P:abaxial cell fate specification"/>
    <property type="evidence" value="ECO:0007669"/>
    <property type="project" value="TreeGrafter"/>
</dbReference>
<dbReference type="EMBL" id="CAWUPB010001160">
    <property type="protein sequence ID" value="CAK7342101.1"/>
    <property type="molecule type" value="Genomic_DNA"/>
</dbReference>
<dbReference type="InterPro" id="IPR056775">
    <property type="entry name" value="YABBY_C"/>
</dbReference>
<name>A0AAV1RZQ2_9ROSI</name>
<dbReference type="PANTHER" id="PTHR31675">
    <property type="entry name" value="PROTEIN YABBY 6-RELATED"/>
    <property type="match status" value="1"/>
</dbReference>
<dbReference type="InterPro" id="IPR056776">
    <property type="entry name" value="YABBY_N"/>
</dbReference>
<comment type="caution">
    <text evidence="5">The sequence shown here is derived from an EMBL/GenBank/DDBJ whole genome shotgun (WGS) entry which is preliminary data.</text>
</comment>
<sequence length="126" mass="14027">MSLDTASERVCYVHCNFCNTILVVTVPCSTSTILFNTVTVGCGRCANLLSLNTGALLQNAHLQNVHVRLIKKIISSDRMSEEIRRIKVKNPEISHREAFSSAAKNWAHLPRTRFGLTLINDTNMNA</sequence>
<evidence type="ECO:0000259" key="3">
    <source>
        <dbReference type="Pfam" id="PF04690"/>
    </source>
</evidence>
<dbReference type="Proteomes" id="UP001314170">
    <property type="component" value="Unassembled WGS sequence"/>
</dbReference>
<evidence type="ECO:0008006" key="7">
    <source>
        <dbReference type="Google" id="ProtNLM"/>
    </source>
</evidence>
<protein>
    <recommendedName>
        <fullName evidence="7">YABBY2</fullName>
    </recommendedName>
</protein>
<dbReference type="Pfam" id="PF04690">
    <property type="entry name" value="YABBY"/>
    <property type="match status" value="1"/>
</dbReference>
<feature type="domain" description="YABBY N-terminal" evidence="4">
    <location>
        <begin position="6"/>
        <end position="63"/>
    </location>
</feature>
<dbReference type="AlphaFoldDB" id="A0AAV1RZQ2"/>
<keyword evidence="2" id="KW-0539">Nucleus</keyword>
<dbReference type="GO" id="GO:0005634">
    <property type="term" value="C:nucleus"/>
    <property type="evidence" value="ECO:0007669"/>
    <property type="project" value="UniProtKB-SubCell"/>
</dbReference>
<dbReference type="InterPro" id="IPR006780">
    <property type="entry name" value="YABBY"/>
</dbReference>
<keyword evidence="6" id="KW-1185">Reference proteome</keyword>
<dbReference type="PANTHER" id="PTHR31675:SF41">
    <property type="entry name" value="YABBY FAMILY PROTEIN"/>
    <property type="match status" value="1"/>
</dbReference>
<evidence type="ECO:0000313" key="6">
    <source>
        <dbReference type="Proteomes" id="UP001314170"/>
    </source>
</evidence>
<gene>
    <name evidence="5" type="ORF">DCAF_LOCUS16619</name>
</gene>
<evidence type="ECO:0000256" key="1">
    <source>
        <dbReference type="ARBA" id="ARBA00004123"/>
    </source>
</evidence>
<accession>A0AAV1RZQ2</accession>
<dbReference type="Pfam" id="PF24868">
    <property type="entry name" value="YABBY_N"/>
    <property type="match status" value="1"/>
</dbReference>
<feature type="domain" description="YABBY protein C-terminal" evidence="3">
    <location>
        <begin position="79"/>
        <end position="115"/>
    </location>
</feature>
<comment type="subcellular location">
    <subcellularLocation>
        <location evidence="1">Nucleus</location>
    </subcellularLocation>
</comment>
<evidence type="ECO:0000259" key="4">
    <source>
        <dbReference type="Pfam" id="PF24868"/>
    </source>
</evidence>
<evidence type="ECO:0000313" key="5">
    <source>
        <dbReference type="EMBL" id="CAK7342101.1"/>
    </source>
</evidence>
<evidence type="ECO:0000256" key="2">
    <source>
        <dbReference type="ARBA" id="ARBA00023242"/>
    </source>
</evidence>
<organism evidence="5 6">
    <name type="scientific">Dovyalis caffra</name>
    <dbReference type="NCBI Taxonomy" id="77055"/>
    <lineage>
        <taxon>Eukaryota</taxon>
        <taxon>Viridiplantae</taxon>
        <taxon>Streptophyta</taxon>
        <taxon>Embryophyta</taxon>
        <taxon>Tracheophyta</taxon>
        <taxon>Spermatophyta</taxon>
        <taxon>Magnoliopsida</taxon>
        <taxon>eudicotyledons</taxon>
        <taxon>Gunneridae</taxon>
        <taxon>Pentapetalae</taxon>
        <taxon>rosids</taxon>
        <taxon>fabids</taxon>
        <taxon>Malpighiales</taxon>
        <taxon>Salicaceae</taxon>
        <taxon>Flacourtieae</taxon>
        <taxon>Dovyalis</taxon>
    </lineage>
</organism>